<dbReference type="InterPro" id="IPR013785">
    <property type="entry name" value="Aldolase_TIM"/>
</dbReference>
<comment type="pathway">
    <text evidence="7">Carbohydrate degradation; 2-deoxy-D-ribose 1-phosphate degradation; D-glyceraldehyde 3-phosphate and acetaldehyde from 2-deoxy-alpha-D-ribose 1-phosphate: step 2/2.</text>
</comment>
<comment type="similarity">
    <text evidence="1 7">Belongs to the DeoC/FbaB aldolase family. DeoC type 1 subfamily.</text>
</comment>
<organism evidence="8 9">
    <name type="scientific">Olleya aquimaris</name>
    <dbReference type="NCBI Taxonomy" id="639310"/>
    <lineage>
        <taxon>Bacteria</taxon>
        <taxon>Pseudomonadati</taxon>
        <taxon>Bacteroidota</taxon>
        <taxon>Flavobacteriia</taxon>
        <taxon>Flavobacteriales</taxon>
        <taxon>Flavobacteriaceae</taxon>
    </lineage>
</organism>
<dbReference type="InterPro" id="IPR011343">
    <property type="entry name" value="DeoC"/>
</dbReference>
<comment type="catalytic activity">
    <reaction evidence="5 7">
        <text>2-deoxy-D-ribose 5-phosphate = D-glyceraldehyde 3-phosphate + acetaldehyde</text>
        <dbReference type="Rhea" id="RHEA:12821"/>
        <dbReference type="ChEBI" id="CHEBI:15343"/>
        <dbReference type="ChEBI" id="CHEBI:59776"/>
        <dbReference type="ChEBI" id="CHEBI:62877"/>
        <dbReference type="EC" id="4.1.2.4"/>
    </reaction>
</comment>
<protein>
    <recommendedName>
        <fullName evidence="7">Deoxyribose-phosphate aldolase</fullName>
        <shortName evidence="7">DERA</shortName>
        <ecNumber evidence="7">4.1.2.4</ecNumber>
    </recommendedName>
    <alternativeName>
        <fullName evidence="7">2-deoxy-D-ribose 5-phosphate aldolase</fullName>
    </alternativeName>
    <alternativeName>
        <fullName evidence="7">Phosphodeoxyriboaldolase</fullName>
        <shortName evidence="7">Deoxyriboaldolase</shortName>
    </alternativeName>
</protein>
<feature type="active site" description="Proton donor/acceptor" evidence="7">
    <location>
        <position position="181"/>
    </location>
</feature>
<keyword evidence="4 7" id="KW-0704">Schiff base</keyword>
<evidence type="ECO:0000256" key="4">
    <source>
        <dbReference type="ARBA" id="ARBA00023270"/>
    </source>
</evidence>
<comment type="subcellular location">
    <subcellularLocation>
        <location evidence="7">Cytoplasm</location>
    </subcellularLocation>
</comment>
<evidence type="ECO:0000256" key="5">
    <source>
        <dbReference type="ARBA" id="ARBA00048791"/>
    </source>
</evidence>
<dbReference type="EC" id="4.1.2.4" evidence="7"/>
<dbReference type="PANTHER" id="PTHR10889:SF1">
    <property type="entry name" value="DEOXYRIBOSE-PHOSPHATE ALDOLASE"/>
    <property type="match status" value="1"/>
</dbReference>
<keyword evidence="3 7" id="KW-0456">Lyase</keyword>
<evidence type="ECO:0000256" key="1">
    <source>
        <dbReference type="ARBA" id="ARBA00010936"/>
    </source>
</evidence>
<gene>
    <name evidence="7" type="primary">deoC</name>
    <name evidence="8" type="ORF">LY08_00921</name>
</gene>
<dbReference type="FunFam" id="3.20.20.70:FF:000044">
    <property type="entry name" value="Deoxyribose-phosphate aldolase"/>
    <property type="match status" value="1"/>
</dbReference>
<dbReference type="GO" id="GO:0004139">
    <property type="term" value="F:deoxyribose-phosphate aldolase activity"/>
    <property type="evidence" value="ECO:0007669"/>
    <property type="project" value="UniProtKB-UniRule"/>
</dbReference>
<evidence type="ECO:0000256" key="6">
    <source>
        <dbReference type="ARBA" id="ARBA00056337"/>
    </source>
</evidence>
<dbReference type="UniPathway" id="UPA00002">
    <property type="reaction ID" value="UER00468"/>
</dbReference>
<dbReference type="NCBIfam" id="TIGR00126">
    <property type="entry name" value="deoC"/>
    <property type="match status" value="1"/>
</dbReference>
<dbReference type="HAMAP" id="MF_00114">
    <property type="entry name" value="DeoC_type1"/>
    <property type="match status" value="1"/>
</dbReference>
<dbReference type="EMBL" id="QLLO01000002">
    <property type="protein sequence ID" value="RAJ17142.1"/>
    <property type="molecule type" value="Genomic_DNA"/>
</dbReference>
<evidence type="ECO:0000313" key="8">
    <source>
        <dbReference type="EMBL" id="RAJ17142.1"/>
    </source>
</evidence>
<dbReference type="GO" id="GO:0006018">
    <property type="term" value="P:2-deoxyribose 1-phosphate catabolic process"/>
    <property type="evidence" value="ECO:0007669"/>
    <property type="project" value="UniProtKB-UniRule"/>
</dbReference>
<evidence type="ECO:0000313" key="9">
    <source>
        <dbReference type="Proteomes" id="UP000248703"/>
    </source>
</evidence>
<dbReference type="Proteomes" id="UP000248703">
    <property type="component" value="Unassembled WGS sequence"/>
</dbReference>
<comment type="caution">
    <text evidence="8">The sequence shown here is derived from an EMBL/GenBank/DDBJ whole genome shotgun (WGS) entry which is preliminary data.</text>
</comment>
<comment type="function">
    <text evidence="6 7">Catalyzes a reversible aldol reaction between acetaldehyde and D-glyceraldehyde 3-phosphate to generate 2-deoxy-D-ribose 5-phosphate.</text>
</comment>
<dbReference type="GO" id="GO:0009264">
    <property type="term" value="P:deoxyribonucleotide catabolic process"/>
    <property type="evidence" value="ECO:0007669"/>
    <property type="project" value="UniProtKB-UniRule"/>
</dbReference>
<evidence type="ECO:0000256" key="2">
    <source>
        <dbReference type="ARBA" id="ARBA00022490"/>
    </source>
</evidence>
<dbReference type="InterPro" id="IPR002915">
    <property type="entry name" value="DeoC/FbaB/LacD_aldolase"/>
</dbReference>
<dbReference type="Gene3D" id="3.20.20.70">
    <property type="entry name" value="Aldolase class I"/>
    <property type="match status" value="1"/>
</dbReference>
<feature type="active site" description="Proton donor/acceptor" evidence="7">
    <location>
        <position position="89"/>
    </location>
</feature>
<dbReference type="AlphaFoldDB" id="A0A327RML5"/>
<evidence type="ECO:0000256" key="7">
    <source>
        <dbReference type="HAMAP-Rule" id="MF_00114"/>
    </source>
</evidence>
<name>A0A327RML5_9FLAO</name>
<dbReference type="GO" id="GO:0016052">
    <property type="term" value="P:carbohydrate catabolic process"/>
    <property type="evidence" value="ECO:0007669"/>
    <property type="project" value="TreeGrafter"/>
</dbReference>
<dbReference type="RefSeq" id="WP_111659248.1">
    <property type="nucleotide sequence ID" value="NZ_QLLO01000002.1"/>
</dbReference>
<dbReference type="InterPro" id="IPR028581">
    <property type="entry name" value="DeoC_typeI"/>
</dbReference>
<dbReference type="PANTHER" id="PTHR10889">
    <property type="entry name" value="DEOXYRIBOSE-PHOSPHATE ALDOLASE"/>
    <property type="match status" value="1"/>
</dbReference>
<dbReference type="Pfam" id="PF01791">
    <property type="entry name" value="DeoC"/>
    <property type="match status" value="1"/>
</dbReference>
<dbReference type="PIRSF" id="PIRSF001357">
    <property type="entry name" value="DeoC"/>
    <property type="match status" value="1"/>
</dbReference>
<accession>A0A327RML5</accession>
<reference evidence="8 9" key="1">
    <citation type="submission" date="2018-06" db="EMBL/GenBank/DDBJ databases">
        <title>Genomic Encyclopedia of Archaeal and Bacterial Type Strains, Phase II (KMG-II): from individual species to whole genera.</title>
        <authorList>
            <person name="Goeker M."/>
        </authorList>
    </citation>
    <scope>NUCLEOTIDE SEQUENCE [LARGE SCALE GENOMIC DNA]</scope>
    <source>
        <strain evidence="8 9">DSM 24464</strain>
    </source>
</reference>
<feature type="active site" description="Schiff-base intermediate with acetaldehyde" evidence="7">
    <location>
        <position position="151"/>
    </location>
</feature>
<evidence type="ECO:0000256" key="3">
    <source>
        <dbReference type="ARBA" id="ARBA00023239"/>
    </source>
</evidence>
<dbReference type="GO" id="GO:0005737">
    <property type="term" value="C:cytoplasm"/>
    <property type="evidence" value="ECO:0007669"/>
    <property type="project" value="UniProtKB-SubCell"/>
</dbReference>
<keyword evidence="2 7" id="KW-0963">Cytoplasm</keyword>
<sequence>MQLNQYIDHTLLKATATKADIIQLCSEAKQHQFFSVCVNSCYVGLAKAELQDSTIKVCSVIGFPLGAMSTSAKVEETKQALNDGADEIDMVLNIGLLKSNDFDAVLKDIQAVKSQMPNNVLKVILETCYLNEDDITKASTLAIKAGADFIKTSTGFGTDGATIKDVKLMKNAIGNGTTKIKASGGIRDTKTALKYINIGVQRIGTSNGIAIVTGSNSVKNNY</sequence>
<dbReference type="SMART" id="SM01133">
    <property type="entry name" value="DeoC"/>
    <property type="match status" value="1"/>
</dbReference>
<dbReference type="OrthoDB" id="9778711at2"/>
<dbReference type="SUPFAM" id="SSF51569">
    <property type="entry name" value="Aldolase"/>
    <property type="match status" value="1"/>
</dbReference>
<dbReference type="CDD" id="cd00959">
    <property type="entry name" value="DeoC"/>
    <property type="match status" value="1"/>
</dbReference>
<keyword evidence="9" id="KW-1185">Reference proteome</keyword>
<proteinExistence type="inferred from homology"/>